<feature type="binding site" evidence="5">
    <location>
        <begin position="122"/>
        <end position="125"/>
    </location>
    <ligand>
        <name>FMN</name>
        <dbReference type="ChEBI" id="CHEBI:58210"/>
    </ligand>
</feature>
<evidence type="ECO:0000256" key="2">
    <source>
        <dbReference type="ARBA" id="ARBA00022630"/>
    </source>
</evidence>
<feature type="domain" description="Flavoprotein" evidence="6">
    <location>
        <begin position="4"/>
        <end position="208"/>
    </location>
</feature>
<comment type="function">
    <text evidence="5">Flavin prenyltransferase that catalyzes the synthesis of the prenylated FMN cofactor (prenyl-FMN) for 4-hydroxy-3-polyprenylbenzoic acid decarboxylase UbiD. The prenyltransferase is metal-independent and links a dimethylallyl moiety from dimethylallyl monophosphate (DMAP) to the flavin N5 and C6 atoms of FMN.</text>
</comment>
<feature type="binding site" evidence="5">
    <location>
        <position position="203"/>
    </location>
    <ligand>
        <name>dimethylallyl phosphate</name>
        <dbReference type="ChEBI" id="CHEBI:88052"/>
    </ligand>
</feature>
<evidence type="ECO:0000259" key="6">
    <source>
        <dbReference type="Pfam" id="PF02441"/>
    </source>
</evidence>
<comment type="similarity">
    <text evidence="5">Belongs to the UbiX/PAD1 family.</text>
</comment>
<dbReference type="InterPro" id="IPR036551">
    <property type="entry name" value="Flavin_trans-like"/>
</dbReference>
<sequence length="220" mass="23659">MSPLVLAMTGASGAIYAVRLVQVLIAAGRHLHFTCSPAAAEVCEHELGLRLNLEAFDADVVLHPDRHAAADGPWRHLRLPPLPPPPPGTVPGSLVYHHYRDFRAGIASGSFLTDGMVVCPCSGGTLAGIATGQSQNLIHRAADVHLKERRKLILVPRETPLSSITLANLKTLADLGVVILPASPGFYHGPRGLHDLVDFVVARICDQLRVPHMLMQRWGA</sequence>
<evidence type="ECO:0000256" key="1">
    <source>
        <dbReference type="ARBA" id="ARBA00022602"/>
    </source>
</evidence>
<dbReference type="EC" id="2.5.1.129" evidence="5"/>
<dbReference type="SUPFAM" id="SSF52507">
    <property type="entry name" value="Homo-oligomeric flavin-containing Cys decarboxylases, HFCD"/>
    <property type="match status" value="1"/>
</dbReference>
<evidence type="ECO:0000256" key="3">
    <source>
        <dbReference type="ARBA" id="ARBA00022643"/>
    </source>
</evidence>
<feature type="binding site" evidence="5">
    <location>
        <begin position="10"/>
        <end position="12"/>
    </location>
    <ligand>
        <name>FMN</name>
        <dbReference type="ChEBI" id="CHEBI:58210"/>
    </ligand>
</feature>
<dbReference type="InterPro" id="IPR004507">
    <property type="entry name" value="UbiX-like"/>
</dbReference>
<keyword evidence="2 5" id="KW-0285">Flavoprotein</keyword>
<comment type="caution">
    <text evidence="5">Lacks conserved residue(s) required for the propagation of feature annotation.</text>
</comment>
<dbReference type="AlphaFoldDB" id="A0A7C4QPP4"/>
<protein>
    <recommendedName>
        <fullName evidence="5">Flavin prenyltransferase UbiX</fullName>
        <ecNumber evidence="5">2.5.1.129</ecNumber>
    </recommendedName>
</protein>
<dbReference type="Pfam" id="PF02441">
    <property type="entry name" value="Flavoprotein"/>
    <property type="match status" value="1"/>
</dbReference>
<dbReference type="InterPro" id="IPR003382">
    <property type="entry name" value="Flavoprotein"/>
</dbReference>
<keyword evidence="4 5" id="KW-0808">Transferase</keyword>
<comment type="caution">
    <text evidence="7">The sequence shown here is derived from an EMBL/GenBank/DDBJ whole genome shotgun (WGS) entry which is preliminary data.</text>
</comment>
<dbReference type="EMBL" id="DSVQ01000015">
    <property type="protein sequence ID" value="HGT39743.1"/>
    <property type="molecule type" value="Genomic_DNA"/>
</dbReference>
<name>A0A7C4QPP4_9PLAN</name>
<evidence type="ECO:0000313" key="7">
    <source>
        <dbReference type="EMBL" id="HGT39743.1"/>
    </source>
</evidence>
<feature type="binding site" evidence="5">
    <location>
        <position position="157"/>
    </location>
    <ligand>
        <name>FMN</name>
        <dbReference type="ChEBI" id="CHEBI:58210"/>
    </ligand>
</feature>
<reference evidence="7" key="1">
    <citation type="journal article" date="2020" name="mSystems">
        <title>Genome- and Community-Level Interaction Insights into Carbon Utilization and Element Cycling Functions of Hydrothermarchaeota in Hydrothermal Sediment.</title>
        <authorList>
            <person name="Zhou Z."/>
            <person name="Liu Y."/>
            <person name="Xu W."/>
            <person name="Pan J."/>
            <person name="Luo Z.H."/>
            <person name="Li M."/>
        </authorList>
    </citation>
    <scope>NUCLEOTIDE SEQUENCE [LARGE SCALE GENOMIC DNA]</scope>
    <source>
        <strain evidence="7">SpSt-508</strain>
    </source>
</reference>
<comment type="catalytic activity">
    <reaction evidence="5">
        <text>dimethylallyl phosphate + FMNH2 = prenylated FMNH2 + phosphate</text>
        <dbReference type="Rhea" id="RHEA:37743"/>
        <dbReference type="ChEBI" id="CHEBI:43474"/>
        <dbReference type="ChEBI" id="CHEBI:57618"/>
        <dbReference type="ChEBI" id="CHEBI:87467"/>
        <dbReference type="ChEBI" id="CHEBI:88052"/>
        <dbReference type="EC" id="2.5.1.129"/>
    </reaction>
</comment>
<feature type="binding site" evidence="5">
    <location>
        <position position="187"/>
    </location>
    <ligand>
        <name>dimethylallyl phosphate</name>
        <dbReference type="ChEBI" id="CHEBI:88052"/>
    </ligand>
</feature>
<dbReference type="Gene3D" id="3.40.50.1950">
    <property type="entry name" value="Flavin prenyltransferase-like"/>
    <property type="match status" value="1"/>
</dbReference>
<dbReference type="GO" id="GO:0106141">
    <property type="term" value="F:flavin prenyltransferase activity"/>
    <property type="evidence" value="ECO:0007669"/>
    <property type="project" value="UniProtKB-EC"/>
</dbReference>
<accession>A0A7C4QPP4</accession>
<keyword evidence="1 5" id="KW-0637">Prenyltransferase</keyword>
<gene>
    <name evidence="5" type="primary">ubiX</name>
    <name evidence="7" type="ORF">ENS64_10855</name>
</gene>
<dbReference type="HAMAP" id="MF_01984">
    <property type="entry name" value="ubiX_pad"/>
    <property type="match status" value="1"/>
</dbReference>
<feature type="binding site" evidence="5">
    <location>
        <position position="36"/>
    </location>
    <ligand>
        <name>FMN</name>
        <dbReference type="ChEBI" id="CHEBI:58210"/>
    </ligand>
</feature>
<proteinExistence type="inferred from homology"/>
<evidence type="ECO:0000256" key="4">
    <source>
        <dbReference type="ARBA" id="ARBA00022679"/>
    </source>
</evidence>
<evidence type="ECO:0000256" key="5">
    <source>
        <dbReference type="HAMAP-Rule" id="MF_01984"/>
    </source>
</evidence>
<organism evidence="7">
    <name type="scientific">Schlesneria paludicola</name>
    <dbReference type="NCBI Taxonomy" id="360056"/>
    <lineage>
        <taxon>Bacteria</taxon>
        <taxon>Pseudomonadati</taxon>
        <taxon>Planctomycetota</taxon>
        <taxon>Planctomycetia</taxon>
        <taxon>Planctomycetales</taxon>
        <taxon>Planctomycetaceae</taxon>
        <taxon>Schlesneria</taxon>
    </lineage>
</organism>
<dbReference type="NCBIfam" id="TIGR00421">
    <property type="entry name" value="ubiX_pad"/>
    <property type="match status" value="1"/>
</dbReference>
<keyword evidence="3 5" id="KW-0288">FMN</keyword>